<protein>
    <submittedName>
        <fullName evidence="1">Uncharacterized protein</fullName>
    </submittedName>
</protein>
<dbReference type="EMBL" id="JASPKZ010006047">
    <property type="protein sequence ID" value="KAJ9587931.1"/>
    <property type="molecule type" value="Genomic_DNA"/>
</dbReference>
<reference evidence="1" key="1">
    <citation type="journal article" date="2023" name="IScience">
        <title>Live-bearing cockroach genome reveals convergent evolutionary mechanisms linked to viviparity in insects and beyond.</title>
        <authorList>
            <person name="Fouks B."/>
            <person name="Harrison M.C."/>
            <person name="Mikhailova A.A."/>
            <person name="Marchal E."/>
            <person name="English S."/>
            <person name="Carruthers M."/>
            <person name="Jennings E.C."/>
            <person name="Chiamaka E.L."/>
            <person name="Frigard R.A."/>
            <person name="Pippel M."/>
            <person name="Attardo G.M."/>
            <person name="Benoit J.B."/>
            <person name="Bornberg-Bauer E."/>
            <person name="Tobe S.S."/>
        </authorList>
    </citation>
    <scope>NUCLEOTIDE SEQUENCE</scope>
    <source>
        <strain evidence="1">Stay&amp;Tobe</strain>
    </source>
</reference>
<evidence type="ECO:0000313" key="1">
    <source>
        <dbReference type="EMBL" id="KAJ9587931.1"/>
    </source>
</evidence>
<dbReference type="Proteomes" id="UP001233999">
    <property type="component" value="Unassembled WGS sequence"/>
</dbReference>
<comment type="caution">
    <text evidence="1">The sequence shown here is derived from an EMBL/GenBank/DDBJ whole genome shotgun (WGS) entry which is preliminary data.</text>
</comment>
<evidence type="ECO:0000313" key="2">
    <source>
        <dbReference type="Proteomes" id="UP001233999"/>
    </source>
</evidence>
<keyword evidence="2" id="KW-1185">Reference proteome</keyword>
<name>A0AAD7ZWF3_DIPPU</name>
<reference evidence="1" key="2">
    <citation type="submission" date="2023-05" db="EMBL/GenBank/DDBJ databases">
        <authorList>
            <person name="Fouks B."/>
        </authorList>
    </citation>
    <scope>NUCLEOTIDE SEQUENCE</scope>
    <source>
        <strain evidence="1">Stay&amp;Tobe</strain>
        <tissue evidence="1">Testes</tissue>
    </source>
</reference>
<gene>
    <name evidence="1" type="ORF">L9F63_018634</name>
</gene>
<organism evidence="1 2">
    <name type="scientific">Diploptera punctata</name>
    <name type="common">Pacific beetle cockroach</name>
    <dbReference type="NCBI Taxonomy" id="6984"/>
    <lineage>
        <taxon>Eukaryota</taxon>
        <taxon>Metazoa</taxon>
        <taxon>Ecdysozoa</taxon>
        <taxon>Arthropoda</taxon>
        <taxon>Hexapoda</taxon>
        <taxon>Insecta</taxon>
        <taxon>Pterygota</taxon>
        <taxon>Neoptera</taxon>
        <taxon>Polyneoptera</taxon>
        <taxon>Dictyoptera</taxon>
        <taxon>Blattodea</taxon>
        <taxon>Blaberoidea</taxon>
        <taxon>Blaberidae</taxon>
        <taxon>Diplopterinae</taxon>
        <taxon>Diploptera</taxon>
    </lineage>
</organism>
<accession>A0AAD7ZWF3</accession>
<feature type="non-terminal residue" evidence="1">
    <location>
        <position position="1"/>
    </location>
</feature>
<dbReference type="AlphaFoldDB" id="A0AAD7ZWF3"/>
<sequence length="125" mass="15124">GSTWSSSDRCQIWFQMNRDCYHWGFWKYLITHRNASRVQLYTDSTRKMLNGLLPTFCQKQKKEEGFKLQLNLRQFCNNCGFFHEQKGHFYKPHNMYSFDCTERAEIKKEKVEVIFKNKFCTSTHS</sequence>
<feature type="non-terminal residue" evidence="1">
    <location>
        <position position="125"/>
    </location>
</feature>
<proteinExistence type="predicted"/>